<name>A0ABQ8FS56_9PEZI</name>
<evidence type="ECO:0000313" key="2">
    <source>
        <dbReference type="Proteomes" id="UP000774617"/>
    </source>
</evidence>
<evidence type="ECO:0000313" key="1">
    <source>
        <dbReference type="EMBL" id="KAH7020652.1"/>
    </source>
</evidence>
<gene>
    <name evidence="1" type="ORF">B0J12DRAFT_395573</name>
</gene>
<accession>A0ABQ8FS56</accession>
<protein>
    <submittedName>
        <fullName evidence="1">Uncharacterized protein</fullName>
    </submittedName>
</protein>
<reference evidence="1 2" key="1">
    <citation type="journal article" date="2021" name="Nat. Commun.">
        <title>Genetic determinants of endophytism in the Arabidopsis root mycobiome.</title>
        <authorList>
            <person name="Mesny F."/>
            <person name="Miyauchi S."/>
            <person name="Thiergart T."/>
            <person name="Pickel B."/>
            <person name="Atanasova L."/>
            <person name="Karlsson M."/>
            <person name="Huettel B."/>
            <person name="Barry K.W."/>
            <person name="Haridas S."/>
            <person name="Chen C."/>
            <person name="Bauer D."/>
            <person name="Andreopoulos W."/>
            <person name="Pangilinan J."/>
            <person name="LaButti K."/>
            <person name="Riley R."/>
            <person name="Lipzen A."/>
            <person name="Clum A."/>
            <person name="Drula E."/>
            <person name="Henrissat B."/>
            <person name="Kohler A."/>
            <person name="Grigoriev I.V."/>
            <person name="Martin F.M."/>
            <person name="Hacquard S."/>
        </authorList>
    </citation>
    <scope>NUCLEOTIDE SEQUENCE [LARGE SCALE GENOMIC DNA]</scope>
    <source>
        <strain evidence="1 2">MPI-SDFR-AT-0080</strain>
    </source>
</reference>
<comment type="caution">
    <text evidence="1">The sequence shown here is derived from an EMBL/GenBank/DDBJ whole genome shotgun (WGS) entry which is preliminary data.</text>
</comment>
<sequence>MAAISGIMPAVLENHRVFPAAYCSGVSSSSPRFTASGAWWGRTGSLALCMPRVMGALVCEAICCLAEVGNARVQGRVGHCLCTSTRPPWLQHGRPSKIVCLRQFETAQRADLALQRSEVARNASAHSSKEGIITCRAWLALTYVSSFPVLDGAASPARPPSSSKTPSPPFFFCRCGISYSREGLNVANSDLTDLAAVKGSRGRKMEVVQEYLCTYDVSSFSRTPRTSGLSVRASSRIPPCQVMGLLGNERTGVSVFAHVHDYNTFSARRQR</sequence>
<dbReference type="Proteomes" id="UP000774617">
    <property type="component" value="Unassembled WGS sequence"/>
</dbReference>
<proteinExistence type="predicted"/>
<keyword evidence="2" id="KW-1185">Reference proteome</keyword>
<dbReference type="EMBL" id="JAGTJR010000067">
    <property type="protein sequence ID" value="KAH7020652.1"/>
    <property type="molecule type" value="Genomic_DNA"/>
</dbReference>
<organism evidence="1 2">
    <name type="scientific">Macrophomina phaseolina</name>
    <dbReference type="NCBI Taxonomy" id="35725"/>
    <lineage>
        <taxon>Eukaryota</taxon>
        <taxon>Fungi</taxon>
        <taxon>Dikarya</taxon>
        <taxon>Ascomycota</taxon>
        <taxon>Pezizomycotina</taxon>
        <taxon>Dothideomycetes</taxon>
        <taxon>Dothideomycetes incertae sedis</taxon>
        <taxon>Botryosphaeriales</taxon>
        <taxon>Botryosphaeriaceae</taxon>
        <taxon>Macrophomina</taxon>
    </lineage>
</organism>